<name>X0Z7N4_9ZZZZ</name>
<evidence type="ECO:0000313" key="2">
    <source>
        <dbReference type="EMBL" id="GAG65074.1"/>
    </source>
</evidence>
<reference evidence="2" key="1">
    <citation type="journal article" date="2014" name="Front. Microbiol.">
        <title>High frequency of phylogenetically diverse reductive dehalogenase-homologous genes in deep subseafloor sedimentary metagenomes.</title>
        <authorList>
            <person name="Kawai M."/>
            <person name="Futagami T."/>
            <person name="Toyoda A."/>
            <person name="Takaki Y."/>
            <person name="Nishi S."/>
            <person name="Hori S."/>
            <person name="Arai W."/>
            <person name="Tsubouchi T."/>
            <person name="Morono Y."/>
            <person name="Uchiyama I."/>
            <person name="Ito T."/>
            <person name="Fujiyama A."/>
            <person name="Inagaki F."/>
            <person name="Takami H."/>
        </authorList>
    </citation>
    <scope>NUCLEOTIDE SEQUENCE</scope>
    <source>
        <strain evidence="2">Expedition CK06-06</strain>
    </source>
</reference>
<organism evidence="2">
    <name type="scientific">marine sediment metagenome</name>
    <dbReference type="NCBI Taxonomy" id="412755"/>
    <lineage>
        <taxon>unclassified sequences</taxon>
        <taxon>metagenomes</taxon>
        <taxon>ecological metagenomes</taxon>
    </lineage>
</organism>
<proteinExistence type="predicted"/>
<keyword evidence="1" id="KW-0812">Transmembrane</keyword>
<feature type="transmembrane region" description="Helical" evidence="1">
    <location>
        <begin position="17"/>
        <end position="36"/>
    </location>
</feature>
<keyword evidence="1" id="KW-1133">Transmembrane helix</keyword>
<protein>
    <submittedName>
        <fullName evidence="2">Uncharacterized protein</fullName>
    </submittedName>
</protein>
<evidence type="ECO:0000256" key="1">
    <source>
        <dbReference type="SAM" id="Phobius"/>
    </source>
</evidence>
<gene>
    <name evidence="2" type="ORF">S01H4_14877</name>
</gene>
<sequence length="37" mass="4030">MGTIINTVTIFARQGSLAHSMVWLVGFGLLFVFLFAA</sequence>
<feature type="non-terminal residue" evidence="2">
    <location>
        <position position="37"/>
    </location>
</feature>
<comment type="caution">
    <text evidence="2">The sequence shown here is derived from an EMBL/GenBank/DDBJ whole genome shotgun (WGS) entry which is preliminary data.</text>
</comment>
<accession>X0Z7N4</accession>
<keyword evidence="1" id="KW-0472">Membrane</keyword>
<dbReference type="EMBL" id="BART01006521">
    <property type="protein sequence ID" value="GAG65074.1"/>
    <property type="molecule type" value="Genomic_DNA"/>
</dbReference>
<dbReference type="AlphaFoldDB" id="X0Z7N4"/>